<dbReference type="Gene3D" id="1.10.10.10">
    <property type="entry name" value="Winged helix-like DNA-binding domain superfamily/Winged helix DNA-binding domain"/>
    <property type="match status" value="1"/>
</dbReference>
<dbReference type="InterPro" id="IPR000835">
    <property type="entry name" value="HTH_MarR-typ"/>
</dbReference>
<gene>
    <name evidence="5" type="ORF">KI810_05515</name>
</gene>
<sequence>MQLAMNESIGFTVYKTALKLRTEMMRRLKPFGLTPEQWTLLGCLAEQDAITQRELAERTFKDGPTTTRLLDKLVETGLVRRDGSASDRRSFIISITDKGRALRDEILPVAARMNEDAGNNISSDEKALLFSLLNKIQKNIEA</sequence>
<dbReference type="PANTHER" id="PTHR42756">
    <property type="entry name" value="TRANSCRIPTIONAL REGULATOR, MARR"/>
    <property type="match status" value="1"/>
</dbReference>
<dbReference type="SMART" id="SM00347">
    <property type="entry name" value="HTH_MARR"/>
    <property type="match status" value="1"/>
</dbReference>
<evidence type="ECO:0000256" key="3">
    <source>
        <dbReference type="ARBA" id="ARBA00023163"/>
    </source>
</evidence>
<reference evidence="5 6" key="1">
    <citation type="submission" date="2021-05" db="EMBL/GenBank/DDBJ databases">
        <title>The draft genome of Geobacter luticola JCM 17780.</title>
        <authorList>
            <person name="Xu Z."/>
            <person name="Masuda Y."/>
            <person name="Itoh H."/>
            <person name="Senoo K."/>
        </authorList>
    </citation>
    <scope>NUCLEOTIDE SEQUENCE [LARGE SCALE GENOMIC DNA]</scope>
    <source>
        <strain evidence="5 6">JCM 17780</strain>
    </source>
</reference>
<dbReference type="InterPro" id="IPR036388">
    <property type="entry name" value="WH-like_DNA-bd_sf"/>
</dbReference>
<organism evidence="5 6">
    <name type="scientific">Geomobilimonas luticola</name>
    <dbReference type="NCBI Taxonomy" id="1114878"/>
    <lineage>
        <taxon>Bacteria</taxon>
        <taxon>Pseudomonadati</taxon>
        <taxon>Thermodesulfobacteriota</taxon>
        <taxon>Desulfuromonadia</taxon>
        <taxon>Geobacterales</taxon>
        <taxon>Geobacteraceae</taxon>
        <taxon>Geomobilimonas</taxon>
    </lineage>
</organism>
<evidence type="ECO:0000256" key="1">
    <source>
        <dbReference type="ARBA" id="ARBA00023015"/>
    </source>
</evidence>
<evidence type="ECO:0000256" key="2">
    <source>
        <dbReference type="ARBA" id="ARBA00023125"/>
    </source>
</evidence>
<evidence type="ECO:0000313" key="5">
    <source>
        <dbReference type="EMBL" id="MBT0652504.1"/>
    </source>
</evidence>
<dbReference type="PROSITE" id="PS50995">
    <property type="entry name" value="HTH_MARR_2"/>
    <property type="match status" value="1"/>
</dbReference>
<dbReference type="Pfam" id="PF12802">
    <property type="entry name" value="MarR_2"/>
    <property type="match status" value="1"/>
</dbReference>
<dbReference type="EMBL" id="JAHCVK010000001">
    <property type="protein sequence ID" value="MBT0652504.1"/>
    <property type="molecule type" value="Genomic_DNA"/>
</dbReference>
<accession>A0ABS5SAV8</accession>
<dbReference type="SUPFAM" id="SSF46785">
    <property type="entry name" value="Winged helix' DNA-binding domain"/>
    <property type="match status" value="1"/>
</dbReference>
<evidence type="ECO:0000259" key="4">
    <source>
        <dbReference type="PROSITE" id="PS50995"/>
    </source>
</evidence>
<keyword evidence="2" id="KW-0238">DNA-binding</keyword>
<dbReference type="PRINTS" id="PR00598">
    <property type="entry name" value="HTHMARR"/>
</dbReference>
<dbReference type="InterPro" id="IPR036390">
    <property type="entry name" value="WH_DNA-bd_sf"/>
</dbReference>
<name>A0ABS5SAV8_9BACT</name>
<keyword evidence="3" id="KW-0804">Transcription</keyword>
<dbReference type="RefSeq" id="WP_214174446.1">
    <property type="nucleotide sequence ID" value="NZ_JAHCVK010000001.1"/>
</dbReference>
<dbReference type="PANTHER" id="PTHR42756:SF1">
    <property type="entry name" value="TRANSCRIPTIONAL REPRESSOR OF EMRAB OPERON"/>
    <property type="match status" value="1"/>
</dbReference>
<comment type="caution">
    <text evidence="5">The sequence shown here is derived from an EMBL/GenBank/DDBJ whole genome shotgun (WGS) entry which is preliminary data.</text>
</comment>
<protein>
    <submittedName>
        <fullName evidence="5">MarR family transcriptional regulator</fullName>
    </submittedName>
</protein>
<proteinExistence type="predicted"/>
<keyword evidence="1" id="KW-0805">Transcription regulation</keyword>
<keyword evidence="6" id="KW-1185">Reference proteome</keyword>
<dbReference type="Proteomes" id="UP000756860">
    <property type="component" value="Unassembled WGS sequence"/>
</dbReference>
<evidence type="ECO:0000313" key="6">
    <source>
        <dbReference type="Proteomes" id="UP000756860"/>
    </source>
</evidence>
<feature type="domain" description="HTH marR-type" evidence="4">
    <location>
        <begin position="6"/>
        <end position="138"/>
    </location>
</feature>